<sequence length="161" mass="17921">MHKVKNLGNVTGGLQQDGSRDEKAIETMACLHSMRPSRMEDIMNTGGGDALVLDERGAERPKSSSSLRIDMIKTEEGERKSTGPCRSQKVRVPAKFGGLLWATVHVWVEARRAFVGAFEAASWGCYAMLYIQEITAPCPGVTMMRLFESRRLRETVETMIL</sequence>
<reference evidence="2" key="1">
    <citation type="submission" date="2011-11" db="EMBL/GenBank/DDBJ databases">
        <title>The Genome Sequence of Fusarium oxysporum Cotton.</title>
        <authorList>
            <consortium name="The Broad Institute Genome Sequencing Platform"/>
            <person name="Ma L.-J."/>
            <person name="Gale L.R."/>
            <person name="Schwartz D.C."/>
            <person name="Zhou S."/>
            <person name="Corby-Kistler H."/>
            <person name="Young S.K."/>
            <person name="Zeng Q."/>
            <person name="Gargeya S."/>
            <person name="Fitzgerald M."/>
            <person name="Haas B."/>
            <person name="Abouelleil A."/>
            <person name="Alvarado L."/>
            <person name="Arachchi H.M."/>
            <person name="Berlin A."/>
            <person name="Brown A."/>
            <person name="Chapman S.B."/>
            <person name="Chen Z."/>
            <person name="Dunbar C."/>
            <person name="Freedman E."/>
            <person name="Gearin G."/>
            <person name="Goldberg J."/>
            <person name="Griggs A."/>
            <person name="Gujja S."/>
            <person name="Heiman D."/>
            <person name="Howarth C."/>
            <person name="Larson L."/>
            <person name="Lui A."/>
            <person name="MacDonald P.J.P."/>
            <person name="Montmayeur A."/>
            <person name="Murphy C."/>
            <person name="Neiman D."/>
            <person name="Pearson M."/>
            <person name="Priest M."/>
            <person name="Roberts A."/>
            <person name="Saif S."/>
            <person name="Shea T."/>
            <person name="Shenoy N."/>
            <person name="Sisk P."/>
            <person name="Stolte C."/>
            <person name="Sykes S."/>
            <person name="Wortman J."/>
            <person name="Nusbaum C."/>
            <person name="Birren B."/>
        </authorList>
    </citation>
    <scope>NUCLEOTIDE SEQUENCE [LARGE SCALE GENOMIC DNA]</scope>
    <source>
        <strain evidence="2">25433</strain>
    </source>
</reference>
<protein>
    <submittedName>
        <fullName evidence="2">Uncharacterized protein</fullName>
    </submittedName>
</protein>
<gene>
    <name evidence="2" type="ORF">FOTG_06223</name>
</gene>
<dbReference type="Proteomes" id="UP000030701">
    <property type="component" value="Unassembled WGS sequence"/>
</dbReference>
<reference evidence="2" key="2">
    <citation type="submission" date="2012-05" db="EMBL/GenBank/DDBJ databases">
        <title>The Genome Annotation of Fusarium oxysporum Cotton.</title>
        <authorList>
            <consortium name="The Broad Institute Genomics Platform"/>
            <person name="Ma L.-J."/>
            <person name="Corby-Kistler H."/>
            <person name="Broz K."/>
            <person name="Gale L.R."/>
            <person name="Jonkers W."/>
            <person name="O'Donnell K."/>
            <person name="Ploetz R."/>
            <person name="Steinberg C."/>
            <person name="Schwartz D.C."/>
            <person name="VanEtten H."/>
            <person name="Zhou S."/>
            <person name="Young S.K."/>
            <person name="Zeng Q."/>
            <person name="Gargeya S."/>
            <person name="Fitzgerald M."/>
            <person name="Abouelleil A."/>
            <person name="Alvarado L."/>
            <person name="Chapman S.B."/>
            <person name="Gainer-Dewar J."/>
            <person name="Goldberg J."/>
            <person name="Griggs A."/>
            <person name="Gujja S."/>
            <person name="Hansen M."/>
            <person name="Howarth C."/>
            <person name="Imamovic A."/>
            <person name="Ireland A."/>
            <person name="Larimer J."/>
            <person name="McCowan C."/>
            <person name="Murphy C."/>
            <person name="Pearson M."/>
            <person name="Poon T.W."/>
            <person name="Priest M."/>
            <person name="Roberts A."/>
            <person name="Saif S."/>
            <person name="Shea T."/>
            <person name="Sykes S."/>
            <person name="Wortman J."/>
            <person name="Nusbaum C."/>
            <person name="Birren B."/>
        </authorList>
    </citation>
    <scope>NUCLEOTIDE SEQUENCE</scope>
    <source>
        <strain evidence="2">25433</strain>
    </source>
</reference>
<feature type="region of interest" description="Disordered" evidence="1">
    <location>
        <begin position="1"/>
        <end position="21"/>
    </location>
</feature>
<proteinExistence type="predicted"/>
<dbReference type="EMBL" id="JH657928">
    <property type="protein sequence ID" value="EXM27939.1"/>
    <property type="molecule type" value="Genomic_DNA"/>
</dbReference>
<accession>X0LPP2</accession>
<evidence type="ECO:0000313" key="2">
    <source>
        <dbReference type="EMBL" id="EXM27939.1"/>
    </source>
</evidence>
<evidence type="ECO:0000256" key="1">
    <source>
        <dbReference type="SAM" id="MobiDB-lite"/>
    </source>
</evidence>
<dbReference type="AlphaFoldDB" id="X0LPP2"/>
<dbReference type="HOGENOM" id="CLU_139274_0_0_1"/>
<name>X0LPP2_FUSOX</name>
<feature type="compositionally biased region" description="Polar residues" evidence="1">
    <location>
        <begin position="8"/>
        <end position="17"/>
    </location>
</feature>
<organism evidence="2">
    <name type="scientific">Fusarium oxysporum f. sp. vasinfectum 25433</name>
    <dbReference type="NCBI Taxonomy" id="1089449"/>
    <lineage>
        <taxon>Eukaryota</taxon>
        <taxon>Fungi</taxon>
        <taxon>Dikarya</taxon>
        <taxon>Ascomycota</taxon>
        <taxon>Pezizomycotina</taxon>
        <taxon>Sordariomycetes</taxon>
        <taxon>Hypocreomycetidae</taxon>
        <taxon>Hypocreales</taxon>
        <taxon>Nectriaceae</taxon>
        <taxon>Fusarium</taxon>
        <taxon>Fusarium oxysporum species complex</taxon>
    </lineage>
</organism>